<dbReference type="Gene3D" id="1.25.40.10">
    <property type="entry name" value="Tetratricopeptide repeat domain"/>
    <property type="match status" value="3"/>
</dbReference>
<protein>
    <submittedName>
        <fullName evidence="4">Lytic transglycosylase catalytic</fullName>
    </submittedName>
</protein>
<reference evidence="4" key="1">
    <citation type="journal article" date="2015" name="PeerJ">
        <title>First genomic representation of candidate bacterial phylum KSB3 points to enhanced environmental sensing as a trigger of wastewater bulking.</title>
        <authorList>
            <person name="Sekiguchi Y."/>
            <person name="Ohashi A."/>
            <person name="Parks D.H."/>
            <person name="Yamauchi T."/>
            <person name="Tyson G.W."/>
            <person name="Hugenholtz P."/>
        </authorList>
    </citation>
    <scope>NUCLEOTIDE SEQUENCE [LARGE SCALE GENOMIC DNA]</scope>
</reference>
<name>A0A0S6VU45_9BACT</name>
<dbReference type="GO" id="GO:0008933">
    <property type="term" value="F:peptidoglycan lytic transglycosylase activity"/>
    <property type="evidence" value="ECO:0007669"/>
    <property type="project" value="InterPro"/>
</dbReference>
<feature type="signal peptide" evidence="2">
    <location>
        <begin position="1"/>
        <end position="24"/>
    </location>
</feature>
<dbReference type="SUPFAM" id="SSF53955">
    <property type="entry name" value="Lysozyme-like"/>
    <property type="match status" value="1"/>
</dbReference>
<comment type="similarity">
    <text evidence="1">Belongs to the transglycosylase Slt family.</text>
</comment>
<accession>A0A0S6VU45</accession>
<gene>
    <name evidence="4" type="ORF">U14_02225</name>
</gene>
<dbReference type="GO" id="GO:0000270">
    <property type="term" value="P:peptidoglycan metabolic process"/>
    <property type="evidence" value="ECO:0007669"/>
    <property type="project" value="InterPro"/>
</dbReference>
<evidence type="ECO:0000313" key="4">
    <source>
        <dbReference type="EMBL" id="GAK50983.1"/>
    </source>
</evidence>
<dbReference type="InterPro" id="IPR011990">
    <property type="entry name" value="TPR-like_helical_dom_sf"/>
</dbReference>
<organism evidence="4">
    <name type="scientific">Candidatus Moduliflexus flocculans</name>
    <dbReference type="NCBI Taxonomy" id="1499966"/>
    <lineage>
        <taxon>Bacteria</taxon>
        <taxon>Candidatus Moduliflexota</taxon>
        <taxon>Candidatus Moduliflexia</taxon>
        <taxon>Candidatus Moduliflexales</taxon>
        <taxon>Candidatus Moduliflexaceae</taxon>
    </lineage>
</organism>
<evidence type="ECO:0000256" key="1">
    <source>
        <dbReference type="ARBA" id="ARBA00007734"/>
    </source>
</evidence>
<sequence>MKKRLYGLLLLLTLFMLLETSSRAEEARNTLTDTDLLFQSAYALFAAQNYTEALPRFQQLLRDAPEYILSDYVELYAAESFLQIGEFKKARALLQHLATVVPASRLSADAKFLEADTWFYEKQYTTAIQSYLALQNEKRYRRHDRMPDALLKLGRCYEQTGQISAALELYHNERLEYIMTVHYAQFAANERRLAEQYPAVAAQFYTTDRLFKIIDKLVESGKAQDALLFDEMLRFRQLSVAEIMRAALQRAAILYAMRDNRRAIARYRYFVRDYPDSKAVPFALDRIARLYLRENDMAGFQRIYNQLRKQYPKSQQAASVIYLQGKELELQGRFKEALQEFNVFLTAFPENGLKSEVAWYVGWCHYRLRQYQAAFNAFERFARVYKKSYLYPEALYWAARSAEQINAYSKAAAFYQQLLQSGTRTYFGRLSQQALARLRAKHPNLASSSAAVTEKPLQWSSNAVFTTAAGQRHYAKAETLARLSLHALAAEEFATAVAADNKSAEQYAELARWRLRAGQYNRLARLMRERFLPWILSGGNNVPAEFFRLAYPPAYPAVVNAHADPAAPAPIVYGIMLAESLFDPDVISPAGAIGLMQLMPATGSQLAATLGRATPSFEEYAQPDVNIQLGAAYLKELSRRFAGALPPVIASYNAGEHRVQTWWQPDYAQDIPVFIAMIPYKETRLYVQKVLWYMQEYQEIYR</sequence>
<dbReference type="HOGENOM" id="CLU_013746_1_1_0"/>
<dbReference type="InterPro" id="IPR023346">
    <property type="entry name" value="Lysozyme-like_dom_sf"/>
</dbReference>
<keyword evidence="5" id="KW-1185">Reference proteome</keyword>
<evidence type="ECO:0000256" key="2">
    <source>
        <dbReference type="SAM" id="SignalP"/>
    </source>
</evidence>
<dbReference type="Proteomes" id="UP000030700">
    <property type="component" value="Unassembled WGS sequence"/>
</dbReference>
<keyword evidence="2" id="KW-0732">Signal</keyword>
<dbReference type="InterPro" id="IPR000189">
    <property type="entry name" value="Transglyc_AS"/>
</dbReference>
<dbReference type="InterPro" id="IPR008258">
    <property type="entry name" value="Transglycosylase_SLT_dom_1"/>
</dbReference>
<proteinExistence type="inferred from homology"/>
<dbReference type="PANTHER" id="PTHR37423">
    <property type="entry name" value="SOLUBLE LYTIC MUREIN TRANSGLYCOSYLASE-RELATED"/>
    <property type="match status" value="1"/>
</dbReference>
<dbReference type="Pfam" id="PF13174">
    <property type="entry name" value="TPR_6"/>
    <property type="match status" value="3"/>
</dbReference>
<dbReference type="Pfam" id="PF14559">
    <property type="entry name" value="TPR_19"/>
    <property type="match status" value="1"/>
</dbReference>
<dbReference type="GO" id="GO:0016020">
    <property type="term" value="C:membrane"/>
    <property type="evidence" value="ECO:0007669"/>
    <property type="project" value="InterPro"/>
</dbReference>
<dbReference type="STRING" id="1499966.U14_02225"/>
<dbReference type="AlphaFoldDB" id="A0A0S6VU45"/>
<dbReference type="InterPro" id="IPR019734">
    <property type="entry name" value="TPR_rpt"/>
</dbReference>
<dbReference type="SUPFAM" id="SSF48452">
    <property type="entry name" value="TPR-like"/>
    <property type="match status" value="2"/>
</dbReference>
<dbReference type="Gene3D" id="1.10.530.10">
    <property type="match status" value="1"/>
</dbReference>
<dbReference type="PROSITE" id="PS00922">
    <property type="entry name" value="TRANSGLYCOSYLASE"/>
    <property type="match status" value="1"/>
</dbReference>
<dbReference type="EMBL" id="DF820456">
    <property type="protein sequence ID" value="GAK50983.1"/>
    <property type="molecule type" value="Genomic_DNA"/>
</dbReference>
<dbReference type="Pfam" id="PF13432">
    <property type="entry name" value="TPR_16"/>
    <property type="match status" value="1"/>
</dbReference>
<evidence type="ECO:0000313" key="5">
    <source>
        <dbReference type="Proteomes" id="UP000030700"/>
    </source>
</evidence>
<dbReference type="PANTHER" id="PTHR37423:SF2">
    <property type="entry name" value="MEMBRANE-BOUND LYTIC MUREIN TRANSGLYCOSYLASE C"/>
    <property type="match status" value="1"/>
</dbReference>
<dbReference type="Pfam" id="PF01464">
    <property type="entry name" value="SLT"/>
    <property type="match status" value="1"/>
</dbReference>
<feature type="domain" description="Transglycosylase SLT" evidence="3">
    <location>
        <begin position="564"/>
        <end position="671"/>
    </location>
</feature>
<feature type="chain" id="PRO_5006631469" evidence="2">
    <location>
        <begin position="25"/>
        <end position="702"/>
    </location>
</feature>
<evidence type="ECO:0000259" key="3">
    <source>
        <dbReference type="Pfam" id="PF01464"/>
    </source>
</evidence>
<dbReference type="CDD" id="cd13401">
    <property type="entry name" value="Slt70-like"/>
    <property type="match status" value="1"/>
</dbReference>